<accession>A0AAE0ZTJ5</accession>
<dbReference type="Proteomes" id="UP001283361">
    <property type="component" value="Unassembled WGS sequence"/>
</dbReference>
<dbReference type="EMBL" id="JAWDGP010003344">
    <property type="protein sequence ID" value="KAK3775294.1"/>
    <property type="molecule type" value="Genomic_DNA"/>
</dbReference>
<evidence type="ECO:0000313" key="2">
    <source>
        <dbReference type="Proteomes" id="UP001283361"/>
    </source>
</evidence>
<dbReference type="AlphaFoldDB" id="A0AAE0ZTJ5"/>
<proteinExistence type="predicted"/>
<reference evidence="1" key="1">
    <citation type="journal article" date="2023" name="G3 (Bethesda)">
        <title>A reference genome for the long-term kleptoplast-retaining sea slug Elysia crispata morphotype clarki.</title>
        <authorList>
            <person name="Eastman K.E."/>
            <person name="Pendleton A.L."/>
            <person name="Shaikh M.A."/>
            <person name="Suttiyut T."/>
            <person name="Ogas R."/>
            <person name="Tomko P."/>
            <person name="Gavelis G."/>
            <person name="Widhalm J.R."/>
            <person name="Wisecaver J.H."/>
        </authorList>
    </citation>
    <scope>NUCLEOTIDE SEQUENCE</scope>
    <source>
        <strain evidence="1">ECLA1</strain>
    </source>
</reference>
<organism evidence="1 2">
    <name type="scientific">Elysia crispata</name>
    <name type="common">lettuce slug</name>
    <dbReference type="NCBI Taxonomy" id="231223"/>
    <lineage>
        <taxon>Eukaryota</taxon>
        <taxon>Metazoa</taxon>
        <taxon>Spiralia</taxon>
        <taxon>Lophotrochozoa</taxon>
        <taxon>Mollusca</taxon>
        <taxon>Gastropoda</taxon>
        <taxon>Heterobranchia</taxon>
        <taxon>Euthyneura</taxon>
        <taxon>Panpulmonata</taxon>
        <taxon>Sacoglossa</taxon>
        <taxon>Placobranchoidea</taxon>
        <taxon>Plakobranchidae</taxon>
        <taxon>Elysia</taxon>
    </lineage>
</organism>
<protein>
    <submittedName>
        <fullName evidence="1">Uncharacterized protein</fullName>
    </submittedName>
</protein>
<sequence>MSTSSSDYVILSVADNGLREIRLLLLETSLAYQRSSQGRISLSRDSDASRLVEPAQRFGLTEDCAVKTTKSELRVRRFEDSFFRSPSVRLKYLKQT</sequence>
<name>A0AAE0ZTJ5_9GAST</name>
<gene>
    <name evidence="1" type="ORF">RRG08_030963</name>
</gene>
<comment type="caution">
    <text evidence="1">The sequence shown here is derived from an EMBL/GenBank/DDBJ whole genome shotgun (WGS) entry which is preliminary data.</text>
</comment>
<keyword evidence="2" id="KW-1185">Reference proteome</keyword>
<evidence type="ECO:0000313" key="1">
    <source>
        <dbReference type="EMBL" id="KAK3775294.1"/>
    </source>
</evidence>